<evidence type="ECO:0000259" key="5">
    <source>
        <dbReference type="Pfam" id="PF00561"/>
    </source>
</evidence>
<comment type="similarity">
    <text evidence="1">Belongs to the peptidase S33 family.</text>
</comment>
<feature type="domain" description="AB hydrolase-1" evidence="5">
    <location>
        <begin position="113"/>
        <end position="273"/>
    </location>
</feature>
<keyword evidence="2 4" id="KW-0732">Signal</keyword>
<dbReference type="InterPro" id="IPR000073">
    <property type="entry name" value="AB_hydrolase_1"/>
</dbReference>
<dbReference type="RefSeq" id="WP_405149408.1">
    <property type="nucleotide sequence ID" value="NZ_CP109527.1"/>
</dbReference>
<dbReference type="InterPro" id="IPR051601">
    <property type="entry name" value="Serine_prot/Carboxylest_S33"/>
</dbReference>
<keyword evidence="8" id="KW-1185">Reference proteome</keyword>
<evidence type="ECO:0000256" key="2">
    <source>
        <dbReference type="ARBA" id="ARBA00022729"/>
    </source>
</evidence>
<dbReference type="Pfam" id="PF08386">
    <property type="entry name" value="Abhydrolase_4"/>
    <property type="match status" value="1"/>
</dbReference>
<evidence type="ECO:0000256" key="3">
    <source>
        <dbReference type="ARBA" id="ARBA00022801"/>
    </source>
</evidence>
<evidence type="ECO:0000313" key="8">
    <source>
        <dbReference type="Proteomes" id="UP001621418"/>
    </source>
</evidence>
<organism evidence="7 8">
    <name type="scientific">Nocardia salmonicida</name>
    <dbReference type="NCBI Taxonomy" id="53431"/>
    <lineage>
        <taxon>Bacteria</taxon>
        <taxon>Bacillati</taxon>
        <taxon>Actinomycetota</taxon>
        <taxon>Actinomycetes</taxon>
        <taxon>Mycobacteriales</taxon>
        <taxon>Nocardiaceae</taxon>
        <taxon>Nocardia</taxon>
    </lineage>
</organism>
<protein>
    <submittedName>
        <fullName evidence="7">Alpha/beta hydrolase</fullName>
    </submittedName>
</protein>
<dbReference type="InterPro" id="IPR013595">
    <property type="entry name" value="Pept_S33_TAP-like_C"/>
</dbReference>
<dbReference type="Pfam" id="PF00561">
    <property type="entry name" value="Abhydrolase_1"/>
    <property type="match status" value="1"/>
</dbReference>
<proteinExistence type="inferred from homology"/>
<dbReference type="Proteomes" id="UP001621418">
    <property type="component" value="Chromosome"/>
</dbReference>
<dbReference type="EMBL" id="CP109527">
    <property type="protein sequence ID" value="WTY37377.1"/>
    <property type="molecule type" value="Genomic_DNA"/>
</dbReference>
<evidence type="ECO:0000259" key="6">
    <source>
        <dbReference type="Pfam" id="PF08386"/>
    </source>
</evidence>
<dbReference type="SUPFAM" id="SSF53474">
    <property type="entry name" value="alpha/beta-Hydrolases"/>
    <property type="match status" value="1"/>
</dbReference>
<dbReference type="PANTHER" id="PTHR43248:SF29">
    <property type="entry name" value="TRIPEPTIDYL AMINOPEPTIDASE"/>
    <property type="match status" value="1"/>
</dbReference>
<feature type="chain" id="PRO_5046684874" evidence="4">
    <location>
        <begin position="26"/>
        <end position="502"/>
    </location>
</feature>
<reference evidence="7 8" key="1">
    <citation type="submission" date="2022-10" db="EMBL/GenBank/DDBJ databases">
        <title>The complete genomes of actinobacterial strains from the NBC collection.</title>
        <authorList>
            <person name="Joergensen T.S."/>
            <person name="Alvarez Arevalo M."/>
            <person name="Sterndorff E.B."/>
            <person name="Faurdal D."/>
            <person name="Vuksanovic O."/>
            <person name="Mourched A.-S."/>
            <person name="Charusanti P."/>
            <person name="Shaw S."/>
            <person name="Blin K."/>
            <person name="Weber T."/>
        </authorList>
    </citation>
    <scope>NUCLEOTIDE SEQUENCE [LARGE SCALE GENOMIC DNA]</scope>
    <source>
        <strain evidence="7 8">NBC_01413</strain>
    </source>
</reference>
<evidence type="ECO:0000256" key="1">
    <source>
        <dbReference type="ARBA" id="ARBA00010088"/>
    </source>
</evidence>
<accession>A0ABZ1NBL6</accession>
<evidence type="ECO:0000256" key="4">
    <source>
        <dbReference type="SAM" id="SignalP"/>
    </source>
</evidence>
<dbReference type="GO" id="GO:0016787">
    <property type="term" value="F:hydrolase activity"/>
    <property type="evidence" value="ECO:0007669"/>
    <property type="project" value="UniProtKB-KW"/>
</dbReference>
<gene>
    <name evidence="7" type="ORF">OG308_05815</name>
</gene>
<sequence>MRRAIMAVAVSAIAAGLLGATTASADIDPLERFRQQSLTWQPCDDPRLDPAGAQCAEVTVPVDYSAPQAETMTVAISRLPATDPAKRRGVLLSDPGGPGAPGLDFMIDVREAMSSDVRDRYDLIGMDPRGIGRSTPVNCRWQHGFGLESAGLDGVGFAESVAQQAELAALCAANDGPRLHHITTRNTARDMDVIRAALGEDRISYFGTSYGTYLGAVFSQLFPERSDRFVLDSAVDPEHYGSVGMIRAMGPVNEAAFDRWADWVTTHNAEFRFGADRFAVRETVQNMVRRANDRPIRIGEFTVDEHSLPMVLYRGLDDPRNYPLLARQIRQLADAADGMEVRPEPELAASLAFMLTAQPRDYSPALAVLCGDVEVPRDPAWYWRNIEASRADQPLFGAFANNIPPCAFWAPPVERPTVIGNAVSSLIVQSTDDTRTTHAGAQVMHRAMTGSRMVTLEDVAVHWIYGNYPNTCVDTTVNTYLRDGTLPDTDLICQDDPGRESR</sequence>
<dbReference type="InterPro" id="IPR029058">
    <property type="entry name" value="AB_hydrolase_fold"/>
</dbReference>
<dbReference type="PANTHER" id="PTHR43248">
    <property type="entry name" value="2-SUCCINYL-6-HYDROXY-2,4-CYCLOHEXADIENE-1-CARBOXYLATE SYNTHASE"/>
    <property type="match status" value="1"/>
</dbReference>
<keyword evidence="3 7" id="KW-0378">Hydrolase</keyword>
<name>A0ABZ1NBL6_9NOCA</name>
<evidence type="ECO:0000313" key="7">
    <source>
        <dbReference type="EMBL" id="WTY37377.1"/>
    </source>
</evidence>
<dbReference type="Gene3D" id="3.40.50.1820">
    <property type="entry name" value="alpha/beta hydrolase"/>
    <property type="match status" value="1"/>
</dbReference>
<feature type="signal peptide" evidence="4">
    <location>
        <begin position="1"/>
        <end position="25"/>
    </location>
</feature>
<feature type="domain" description="Peptidase S33 tripeptidyl aminopeptidase-like C-terminal" evidence="6">
    <location>
        <begin position="394"/>
        <end position="493"/>
    </location>
</feature>